<evidence type="ECO:0000259" key="2">
    <source>
        <dbReference type="Pfam" id="PF24883"/>
    </source>
</evidence>
<accession>A0A0C2W684</accession>
<dbReference type="InterPro" id="IPR027417">
    <property type="entry name" value="P-loop_NTPase"/>
</dbReference>
<organism evidence="3 4">
    <name type="scientific">Serendipita vermifera MAFF 305830</name>
    <dbReference type="NCBI Taxonomy" id="933852"/>
    <lineage>
        <taxon>Eukaryota</taxon>
        <taxon>Fungi</taxon>
        <taxon>Dikarya</taxon>
        <taxon>Basidiomycota</taxon>
        <taxon>Agaricomycotina</taxon>
        <taxon>Agaricomycetes</taxon>
        <taxon>Sebacinales</taxon>
        <taxon>Serendipitaceae</taxon>
        <taxon>Serendipita</taxon>
    </lineage>
</organism>
<dbReference type="STRING" id="933852.A0A0C2W684"/>
<evidence type="ECO:0000313" key="4">
    <source>
        <dbReference type="Proteomes" id="UP000054097"/>
    </source>
</evidence>
<dbReference type="PANTHER" id="PTHR10039">
    <property type="entry name" value="AMELOGENIN"/>
    <property type="match status" value="1"/>
</dbReference>
<evidence type="ECO:0000313" key="3">
    <source>
        <dbReference type="EMBL" id="KIM21958.1"/>
    </source>
</evidence>
<dbReference type="HOGENOM" id="CLU_000288_6_8_1"/>
<evidence type="ECO:0000256" key="1">
    <source>
        <dbReference type="ARBA" id="ARBA00022737"/>
    </source>
</evidence>
<protein>
    <recommendedName>
        <fullName evidence="2">Nephrocystin 3-like N-terminal domain-containing protein</fullName>
    </recommendedName>
</protein>
<sequence length="206" mass="23058">MNGTRVAVINDIVTWATKPLNKDTHPQTSNVGVMWLYGMPGIGKSSIAHSICRRLHESKRLGGSFFCRRDDPVLSETKTVLPTLIYGLAGRFGPYRNCVAQALREDPQSTPQSTSGELFVNTLKTLKMHPLCTLVLVIDALDENGEPATRRLLLGQLMDACKQNQWLKVIVTSRPEHDIRSFFIKNGVSGRDLSQDDQARNDIRHF</sequence>
<reference evidence="4" key="2">
    <citation type="submission" date="2015-01" db="EMBL/GenBank/DDBJ databases">
        <title>Evolutionary Origins and Diversification of the Mycorrhizal Mutualists.</title>
        <authorList>
            <consortium name="DOE Joint Genome Institute"/>
            <consortium name="Mycorrhizal Genomics Consortium"/>
            <person name="Kohler A."/>
            <person name="Kuo A."/>
            <person name="Nagy L.G."/>
            <person name="Floudas D."/>
            <person name="Copeland A."/>
            <person name="Barry K.W."/>
            <person name="Cichocki N."/>
            <person name="Veneault-Fourrey C."/>
            <person name="LaButti K."/>
            <person name="Lindquist E.A."/>
            <person name="Lipzen A."/>
            <person name="Lundell T."/>
            <person name="Morin E."/>
            <person name="Murat C."/>
            <person name="Riley R."/>
            <person name="Ohm R."/>
            <person name="Sun H."/>
            <person name="Tunlid A."/>
            <person name="Henrissat B."/>
            <person name="Grigoriev I.V."/>
            <person name="Hibbett D.S."/>
            <person name="Martin F."/>
        </authorList>
    </citation>
    <scope>NUCLEOTIDE SEQUENCE [LARGE SCALE GENOMIC DNA]</scope>
    <source>
        <strain evidence="4">MAFF 305830</strain>
    </source>
</reference>
<feature type="non-terminal residue" evidence="3">
    <location>
        <position position="206"/>
    </location>
</feature>
<proteinExistence type="predicted"/>
<keyword evidence="1" id="KW-0677">Repeat</keyword>
<keyword evidence="4" id="KW-1185">Reference proteome</keyword>
<gene>
    <name evidence="3" type="ORF">M408DRAFT_79812</name>
</gene>
<dbReference type="InterPro" id="IPR056884">
    <property type="entry name" value="NPHP3-like_N"/>
</dbReference>
<dbReference type="Pfam" id="PF24883">
    <property type="entry name" value="NPHP3_N"/>
    <property type="match status" value="1"/>
</dbReference>
<dbReference type="OrthoDB" id="163438at2759"/>
<dbReference type="EMBL" id="KN824367">
    <property type="protein sequence ID" value="KIM21958.1"/>
    <property type="molecule type" value="Genomic_DNA"/>
</dbReference>
<feature type="domain" description="Nephrocystin 3-like N-terminal" evidence="2">
    <location>
        <begin position="27"/>
        <end position="174"/>
    </location>
</feature>
<dbReference type="Proteomes" id="UP000054097">
    <property type="component" value="Unassembled WGS sequence"/>
</dbReference>
<dbReference type="Gene3D" id="3.40.50.300">
    <property type="entry name" value="P-loop containing nucleotide triphosphate hydrolases"/>
    <property type="match status" value="1"/>
</dbReference>
<name>A0A0C2W684_SERVB</name>
<dbReference type="SUPFAM" id="SSF52540">
    <property type="entry name" value="P-loop containing nucleoside triphosphate hydrolases"/>
    <property type="match status" value="1"/>
</dbReference>
<dbReference type="PANTHER" id="PTHR10039:SF14">
    <property type="entry name" value="NACHT DOMAIN-CONTAINING PROTEIN"/>
    <property type="match status" value="1"/>
</dbReference>
<reference evidence="3 4" key="1">
    <citation type="submission" date="2014-04" db="EMBL/GenBank/DDBJ databases">
        <authorList>
            <consortium name="DOE Joint Genome Institute"/>
            <person name="Kuo A."/>
            <person name="Zuccaro A."/>
            <person name="Kohler A."/>
            <person name="Nagy L.G."/>
            <person name="Floudas D."/>
            <person name="Copeland A."/>
            <person name="Barry K.W."/>
            <person name="Cichocki N."/>
            <person name="Veneault-Fourrey C."/>
            <person name="LaButti K."/>
            <person name="Lindquist E.A."/>
            <person name="Lipzen A."/>
            <person name="Lundell T."/>
            <person name="Morin E."/>
            <person name="Murat C."/>
            <person name="Sun H."/>
            <person name="Tunlid A."/>
            <person name="Henrissat B."/>
            <person name="Grigoriev I.V."/>
            <person name="Hibbett D.S."/>
            <person name="Martin F."/>
            <person name="Nordberg H.P."/>
            <person name="Cantor M.N."/>
            <person name="Hua S.X."/>
        </authorList>
    </citation>
    <scope>NUCLEOTIDE SEQUENCE [LARGE SCALE GENOMIC DNA]</scope>
    <source>
        <strain evidence="3 4">MAFF 305830</strain>
    </source>
</reference>
<dbReference type="AlphaFoldDB" id="A0A0C2W684"/>